<dbReference type="SUPFAM" id="SSF51197">
    <property type="entry name" value="Clavaminate synthase-like"/>
    <property type="match status" value="1"/>
</dbReference>
<dbReference type="GO" id="GO:0016706">
    <property type="term" value="F:2-oxoglutarate-dependent dioxygenase activity"/>
    <property type="evidence" value="ECO:0007669"/>
    <property type="project" value="UniProtKB-ARBA"/>
</dbReference>
<protein>
    <submittedName>
        <fullName evidence="2">Gamma-butyrobetaine dioxygenase</fullName>
    </submittedName>
</protein>
<dbReference type="AlphaFoldDB" id="F8CDK9"/>
<evidence type="ECO:0000313" key="2">
    <source>
        <dbReference type="EMBL" id="AEI68499.1"/>
    </source>
</evidence>
<gene>
    <name evidence="2" type="ordered locus">LILAB_33090</name>
</gene>
<dbReference type="eggNOG" id="COG2175">
    <property type="taxonomic scope" value="Bacteria"/>
</dbReference>
<reference evidence="2 3" key="1">
    <citation type="journal article" date="2011" name="J. Bacteriol.">
        <title>Genome sequence of the halotolerant marine bacterium Myxococcus fulvus HW-1.</title>
        <authorList>
            <person name="Li Z.F."/>
            <person name="Li X."/>
            <person name="Liu H."/>
            <person name="Liu X."/>
            <person name="Han K."/>
            <person name="Wu Z.H."/>
            <person name="Hu W."/>
            <person name="Li F.F."/>
            <person name="Li Y.Z."/>
        </authorList>
    </citation>
    <scope>NUCLEOTIDE SEQUENCE [LARGE SCALE GENOMIC DNA]</scope>
    <source>
        <strain evidence="3">ATCC BAA-855 / HW-1</strain>
    </source>
</reference>
<evidence type="ECO:0000256" key="1">
    <source>
        <dbReference type="ARBA" id="ARBA00023002"/>
    </source>
</evidence>
<dbReference type="InterPro" id="IPR042098">
    <property type="entry name" value="TauD-like_sf"/>
</dbReference>
<name>F8CDK9_MYXFH</name>
<evidence type="ECO:0000313" key="3">
    <source>
        <dbReference type="Proteomes" id="UP000000488"/>
    </source>
</evidence>
<sequence length="64" mass="7403">MDSRALELLRTTPVTSKRVRDAQHQDRFRLGEGAILGYADWRMLHARPAFSGARWPRGVYFDAE</sequence>
<accession>F8CDK9</accession>
<keyword evidence="1" id="KW-0560">Oxidoreductase</keyword>
<dbReference type="Proteomes" id="UP000000488">
    <property type="component" value="Chromosome"/>
</dbReference>
<keyword evidence="2" id="KW-0223">Dioxygenase</keyword>
<proteinExistence type="predicted"/>
<organism evidence="2 3">
    <name type="scientific">Myxococcus fulvus (strain ATCC BAA-855 / HW-1)</name>
    <dbReference type="NCBI Taxonomy" id="483219"/>
    <lineage>
        <taxon>Bacteria</taxon>
        <taxon>Pseudomonadati</taxon>
        <taxon>Myxococcota</taxon>
        <taxon>Myxococcia</taxon>
        <taxon>Myxococcales</taxon>
        <taxon>Cystobacterineae</taxon>
        <taxon>Myxococcaceae</taxon>
        <taxon>Myxococcus</taxon>
    </lineage>
</organism>
<dbReference type="STRING" id="483219.LILAB_33090"/>
<dbReference type="HOGENOM" id="CLU_2863096_0_0_7"/>
<dbReference type="EMBL" id="CP002830">
    <property type="protein sequence ID" value="AEI68499.1"/>
    <property type="molecule type" value="Genomic_DNA"/>
</dbReference>
<dbReference type="KEGG" id="mfu:LILAB_33090"/>
<dbReference type="Gene3D" id="3.60.130.10">
    <property type="entry name" value="Clavaminate synthase-like"/>
    <property type="match status" value="1"/>
</dbReference>